<evidence type="ECO:0000256" key="17">
    <source>
        <dbReference type="ARBA" id="ARBA00022964"/>
    </source>
</evidence>
<dbReference type="InterPro" id="IPR020834">
    <property type="entry name" value="LipOase_CS"/>
</dbReference>
<dbReference type="SMART" id="SM01073">
    <property type="entry name" value="CDC48_N"/>
    <property type="match status" value="1"/>
</dbReference>
<organism evidence="26 27">
    <name type="scientific">Malus domestica</name>
    <name type="common">Apple</name>
    <name type="synonym">Pyrus malus</name>
    <dbReference type="NCBI Taxonomy" id="3750"/>
    <lineage>
        <taxon>Eukaryota</taxon>
        <taxon>Viridiplantae</taxon>
        <taxon>Streptophyta</taxon>
        <taxon>Embryophyta</taxon>
        <taxon>Tracheophyta</taxon>
        <taxon>Spermatophyta</taxon>
        <taxon>Magnoliopsida</taxon>
        <taxon>eudicotyledons</taxon>
        <taxon>Gunneridae</taxon>
        <taxon>Pentapetalae</taxon>
        <taxon>rosids</taxon>
        <taxon>fabids</taxon>
        <taxon>Rosales</taxon>
        <taxon>Rosaceae</taxon>
        <taxon>Amygdaloideae</taxon>
        <taxon>Maleae</taxon>
        <taxon>Malus</taxon>
    </lineage>
</organism>
<keyword evidence="8" id="KW-0479">Metal-binding</keyword>
<comment type="function">
    <text evidence="23">Plant lipoxygenase may be involved in a number of diverse aspects of plant physiology including growth and development, pest resistance, and senescence or responses to wounding.</text>
</comment>
<keyword evidence="27" id="KW-1185">Reference proteome</keyword>
<comment type="similarity">
    <text evidence="4 23">Belongs to the lipoxygenase family.</text>
</comment>
<keyword evidence="15" id="KW-0931">ER-Golgi transport</keyword>
<dbReference type="InterPro" id="IPR027417">
    <property type="entry name" value="P-loop_NTPase"/>
</dbReference>
<keyword evidence="17" id="KW-0223">Dioxygenase</keyword>
<dbReference type="GO" id="GO:0035494">
    <property type="term" value="P:SNARE complex disassembly"/>
    <property type="evidence" value="ECO:0007669"/>
    <property type="project" value="InterPro"/>
</dbReference>
<dbReference type="InterPro" id="IPR003593">
    <property type="entry name" value="AAA+_ATPase"/>
</dbReference>
<gene>
    <name evidence="26" type="ORF">DVH24_017231</name>
</gene>
<dbReference type="InterPro" id="IPR003338">
    <property type="entry name" value="CDC4_N-term_subdom"/>
</dbReference>
<dbReference type="GO" id="GO:0006633">
    <property type="term" value="P:fatty acid biosynthetic process"/>
    <property type="evidence" value="ECO:0007669"/>
    <property type="project" value="UniProtKB-KW"/>
</dbReference>
<keyword evidence="9" id="KW-0547">Nucleotide-binding</keyword>
<dbReference type="Gene3D" id="3.40.50.300">
    <property type="entry name" value="P-loop containing nucleotide triphosphate hydrolases"/>
    <property type="match status" value="2"/>
</dbReference>
<dbReference type="Gene3D" id="4.10.375.10">
    <property type="entry name" value="Lipoxygenase-1, Domain 2"/>
    <property type="match status" value="1"/>
</dbReference>
<accession>A0A498IRU3</accession>
<dbReference type="UniPathway" id="UPA00382"/>
<proteinExistence type="inferred from homology"/>
<dbReference type="Proteomes" id="UP000290289">
    <property type="component" value="Chromosome 10"/>
</dbReference>
<keyword evidence="12" id="KW-0276">Fatty acid metabolism</keyword>
<evidence type="ECO:0000256" key="5">
    <source>
        <dbReference type="ARBA" id="ARBA00022448"/>
    </source>
</evidence>
<dbReference type="STRING" id="3750.A0A498IRU3"/>
<dbReference type="FunFam" id="3.40.50.300:FF:000187">
    <property type="entry name" value="Vesicular-fusion ATPase SEC18"/>
    <property type="match status" value="1"/>
</dbReference>
<comment type="catalytic activity">
    <reaction evidence="22">
        <text>ATP + H2O = ADP + phosphate + H(+)</text>
        <dbReference type="Rhea" id="RHEA:13065"/>
        <dbReference type="ChEBI" id="CHEBI:15377"/>
        <dbReference type="ChEBI" id="CHEBI:15378"/>
        <dbReference type="ChEBI" id="CHEBI:30616"/>
        <dbReference type="ChEBI" id="CHEBI:43474"/>
        <dbReference type="ChEBI" id="CHEBI:456216"/>
        <dbReference type="EC" id="3.6.4.6"/>
    </reaction>
</comment>
<dbReference type="GO" id="GO:0016887">
    <property type="term" value="F:ATP hydrolysis activity"/>
    <property type="evidence" value="ECO:0007669"/>
    <property type="project" value="InterPro"/>
</dbReference>
<dbReference type="PROSITE" id="PS00081">
    <property type="entry name" value="LIPOXYGENASE_2"/>
    <property type="match status" value="1"/>
</dbReference>
<feature type="region of interest" description="Disordered" evidence="24">
    <location>
        <begin position="1007"/>
        <end position="1028"/>
    </location>
</feature>
<feature type="region of interest" description="Disordered" evidence="24">
    <location>
        <begin position="1678"/>
        <end position="1723"/>
    </location>
</feature>
<dbReference type="InterPro" id="IPR036226">
    <property type="entry name" value="LipOase_C_sf"/>
</dbReference>
<dbReference type="Gene3D" id="1.20.245.10">
    <property type="entry name" value="Lipoxygenase-1, Domain 5"/>
    <property type="match status" value="1"/>
</dbReference>
<dbReference type="Gene3D" id="2.60.60.20">
    <property type="entry name" value="PLAT/LH2 domain"/>
    <property type="match status" value="1"/>
</dbReference>
<dbReference type="GO" id="GO:0005795">
    <property type="term" value="C:Golgi stack"/>
    <property type="evidence" value="ECO:0007669"/>
    <property type="project" value="TreeGrafter"/>
</dbReference>
<dbReference type="SUPFAM" id="SSF48484">
    <property type="entry name" value="Lipoxigenase"/>
    <property type="match status" value="1"/>
</dbReference>
<dbReference type="SUPFAM" id="SSF52540">
    <property type="entry name" value="P-loop containing nucleoside triphosphate hydrolases"/>
    <property type="match status" value="2"/>
</dbReference>
<dbReference type="SUPFAM" id="SSF49723">
    <property type="entry name" value="Lipase/lipooxygenase domain (PLAT/LH2 domain)"/>
    <property type="match status" value="1"/>
</dbReference>
<dbReference type="PRINTS" id="PR00468">
    <property type="entry name" value="PLTLPOXGNASE"/>
</dbReference>
<protein>
    <recommendedName>
        <fullName evidence="23">Lipoxygenase</fullName>
        <ecNumber evidence="23">1.13.11.-</ecNumber>
    </recommendedName>
</protein>
<evidence type="ECO:0000256" key="18">
    <source>
        <dbReference type="ARBA" id="ARBA00023002"/>
    </source>
</evidence>
<dbReference type="PANTHER" id="PTHR23078:SF3">
    <property type="entry name" value="VESICLE-FUSING ATPASE"/>
    <property type="match status" value="1"/>
</dbReference>
<dbReference type="InterPro" id="IPR029067">
    <property type="entry name" value="CDC48_domain_2-like_sf"/>
</dbReference>
<feature type="compositionally biased region" description="Basic and acidic residues" evidence="24">
    <location>
        <begin position="1615"/>
        <end position="1633"/>
    </location>
</feature>
<evidence type="ECO:0000256" key="11">
    <source>
        <dbReference type="ARBA" id="ARBA00022801"/>
    </source>
</evidence>
<keyword evidence="7 23" id="KW-0444">Lipid biosynthesis</keyword>
<dbReference type="InterPro" id="IPR003959">
    <property type="entry name" value="ATPase_AAA_core"/>
</dbReference>
<evidence type="ECO:0000313" key="27">
    <source>
        <dbReference type="Proteomes" id="UP000290289"/>
    </source>
</evidence>
<evidence type="ECO:0000256" key="22">
    <source>
        <dbReference type="ARBA" id="ARBA00048883"/>
    </source>
</evidence>
<keyword evidence="21 23" id="KW-0275">Fatty acid biosynthesis</keyword>
<dbReference type="InterPro" id="IPR041569">
    <property type="entry name" value="AAA_lid_3"/>
</dbReference>
<dbReference type="GO" id="GO:0006891">
    <property type="term" value="P:intra-Golgi vesicle-mediated transport"/>
    <property type="evidence" value="ECO:0007669"/>
    <property type="project" value="TreeGrafter"/>
</dbReference>
<evidence type="ECO:0000259" key="25">
    <source>
        <dbReference type="PROSITE" id="PS51393"/>
    </source>
</evidence>
<dbReference type="GO" id="GO:0031408">
    <property type="term" value="P:oxylipin biosynthetic process"/>
    <property type="evidence" value="ECO:0007669"/>
    <property type="project" value="UniProtKB-UniRule"/>
</dbReference>
<dbReference type="SUPFAM" id="SSF54585">
    <property type="entry name" value="Cdc48 domain 2-like"/>
    <property type="match status" value="1"/>
</dbReference>
<comment type="cofactor">
    <cofactor evidence="1">
        <name>Mg(2+)</name>
        <dbReference type="ChEBI" id="CHEBI:18420"/>
    </cofactor>
</comment>
<dbReference type="PROSITE" id="PS51393">
    <property type="entry name" value="LIPOXYGENASE_3"/>
    <property type="match status" value="1"/>
</dbReference>
<dbReference type="Pfam" id="PF02933">
    <property type="entry name" value="CDC48_2"/>
    <property type="match status" value="1"/>
</dbReference>
<evidence type="ECO:0000313" key="26">
    <source>
        <dbReference type="EMBL" id="RXH86178.1"/>
    </source>
</evidence>
<dbReference type="SMART" id="SM00308">
    <property type="entry name" value="LH2"/>
    <property type="match status" value="1"/>
</dbReference>
<dbReference type="CDD" id="cd19504">
    <property type="entry name" value="RecA-like_NSF-SEC18_r1-like"/>
    <property type="match status" value="1"/>
</dbReference>
<name>A0A498IRU3_MALDO</name>
<dbReference type="GO" id="GO:0046872">
    <property type="term" value="F:metal ion binding"/>
    <property type="evidence" value="ECO:0007669"/>
    <property type="project" value="UniProtKB-UniRule"/>
</dbReference>
<evidence type="ECO:0000256" key="16">
    <source>
        <dbReference type="ARBA" id="ARBA00022927"/>
    </source>
</evidence>
<reference evidence="26 27" key="1">
    <citation type="submission" date="2018-10" db="EMBL/GenBank/DDBJ databases">
        <title>A high-quality apple genome assembly.</title>
        <authorList>
            <person name="Hu J."/>
        </authorList>
    </citation>
    <scope>NUCLEOTIDE SEQUENCE [LARGE SCALE GENOMIC DNA]</scope>
    <source>
        <strain evidence="27">cv. HFTH1</strain>
        <tissue evidence="26">Young leaf</tissue>
    </source>
</reference>
<keyword evidence="14" id="KW-0460">Magnesium</keyword>
<dbReference type="FunFam" id="1.10.8.60:FF:000049">
    <property type="entry name" value="Vesicle-fusing ATPase"/>
    <property type="match status" value="1"/>
</dbReference>
<evidence type="ECO:0000256" key="20">
    <source>
        <dbReference type="ARBA" id="ARBA00023098"/>
    </source>
</evidence>
<dbReference type="Pfam" id="PF00305">
    <property type="entry name" value="Lipoxygenase"/>
    <property type="match status" value="1"/>
</dbReference>
<evidence type="ECO:0000256" key="2">
    <source>
        <dbReference type="ARBA" id="ARBA00004496"/>
    </source>
</evidence>
<evidence type="ECO:0000256" key="15">
    <source>
        <dbReference type="ARBA" id="ARBA00022892"/>
    </source>
</evidence>
<dbReference type="PRINTS" id="PR00087">
    <property type="entry name" value="LIPOXYGENASE"/>
</dbReference>
<dbReference type="GO" id="GO:0016702">
    <property type="term" value="F:oxidoreductase activity, acting on single donors with incorporation of molecular oxygen, incorporation of two atoms of oxygen"/>
    <property type="evidence" value="ECO:0007669"/>
    <property type="project" value="InterPro"/>
</dbReference>
<keyword evidence="19" id="KW-0408">Iron</keyword>
<dbReference type="PROSITE" id="PS00674">
    <property type="entry name" value="AAA"/>
    <property type="match status" value="1"/>
</dbReference>
<evidence type="ECO:0000256" key="10">
    <source>
        <dbReference type="ARBA" id="ARBA00022767"/>
    </source>
</evidence>
<comment type="subcellular location">
    <subcellularLocation>
        <location evidence="2">Cytoplasm</location>
    </subcellularLocation>
</comment>
<evidence type="ECO:0000256" key="3">
    <source>
        <dbReference type="ARBA" id="ARBA00006914"/>
    </source>
</evidence>
<dbReference type="InterPro" id="IPR013819">
    <property type="entry name" value="LipOase_C"/>
</dbReference>
<dbReference type="EC" id="1.13.11.-" evidence="23"/>
<keyword evidence="10 23" id="KW-0925">Oxylipin biosynthesis</keyword>
<keyword evidence="6" id="KW-0963">Cytoplasm</keyword>
<keyword evidence="5" id="KW-0813">Transport</keyword>
<dbReference type="InterPro" id="IPR004201">
    <property type="entry name" value="Cdc48_dom2"/>
</dbReference>
<evidence type="ECO:0000256" key="12">
    <source>
        <dbReference type="ARBA" id="ARBA00022832"/>
    </source>
</evidence>
<dbReference type="FunFam" id="2.40.40.20:FF:000012">
    <property type="entry name" value="Vesicle-fusing ATPase protein"/>
    <property type="match status" value="1"/>
</dbReference>
<feature type="region of interest" description="Disordered" evidence="24">
    <location>
        <begin position="1598"/>
        <end position="1658"/>
    </location>
</feature>
<dbReference type="InterPro" id="IPR001246">
    <property type="entry name" value="LipOase_plant"/>
</dbReference>
<keyword evidence="13" id="KW-0067">ATP-binding</keyword>
<feature type="compositionally biased region" description="Gly residues" evidence="24">
    <location>
        <begin position="1705"/>
        <end position="1717"/>
    </location>
</feature>
<dbReference type="FunFam" id="1.20.245.10:FF:000002">
    <property type="entry name" value="Lipoxygenase"/>
    <property type="match status" value="1"/>
</dbReference>
<keyword evidence="20" id="KW-0443">Lipid metabolism</keyword>
<dbReference type="SMART" id="SM00382">
    <property type="entry name" value="AAA"/>
    <property type="match status" value="2"/>
</dbReference>
<evidence type="ECO:0000256" key="14">
    <source>
        <dbReference type="ARBA" id="ARBA00022842"/>
    </source>
</evidence>
<dbReference type="Gene3D" id="3.10.450.60">
    <property type="match status" value="1"/>
</dbReference>
<evidence type="ECO:0000256" key="21">
    <source>
        <dbReference type="ARBA" id="ARBA00023160"/>
    </source>
</evidence>
<evidence type="ECO:0000256" key="4">
    <source>
        <dbReference type="ARBA" id="ARBA00009419"/>
    </source>
</evidence>
<dbReference type="Pfam" id="PF17862">
    <property type="entry name" value="AAA_lid_3"/>
    <property type="match status" value="1"/>
</dbReference>
<dbReference type="FunFam" id="3.40.50.300:FF:000166">
    <property type="entry name" value="vesicle-fusing ATPase isoform X1"/>
    <property type="match status" value="1"/>
</dbReference>
<dbReference type="Gene3D" id="1.10.8.60">
    <property type="match status" value="1"/>
</dbReference>
<sequence length="1739" mass="193258">MAGRFGFSSSRPGVMMIVTNTPAAELALTNLAYCSPADLQNFAIPGTKLNLASVGDSFVLTSGHIALNAIQRRHARVSSGDSVSVSRFVPPEDFNLALLTLDLEFVKKGTKSEQVDAVRLSAQLKKRFINQVMTAGQRVSFEFLGINYIFTVNQAAVEGQEKSNNGIERGMIVNDTYFIFETSNASEIKIVNQREAASSNIFRHKEFNLETLGIGGLSAEFADIFRRAFASRVFPPHVTNKLGIKHVKGMLLYGPPGTGKTLMARQIGKMLNGKEPKIVNGPEVLSKFVGETEKNVRDLFADAENDQRARGDQSDLHVIIFDEIDAICKSRGSTRDGTGVHDSIVNQLLTKIDGVESLNNVLLIGMTNRKDLLDEALLRPGRLEVQIEISLPDENGRVQILQIHTNKMKESSFLSPDVNLQELAARTKNYSGAELEGVVKSAVSFALNRQLSLDDLTKPVDEESIKVTMDDFLHALQEIVPAFGASTDDLQRCRLNGMVDCGDRHKHIYQRAILLVEQVKLSKGSPLVTCLLEGPSGSGKSALAATVGIDSDFPYVKIVSAETMIGLHESTKCAQIVKVFEDAYKSPLSIIILDDIERLLEYVAIGPRFSNLISQTLLVLLKRLPPKGKKLLVFGTTSELGFLDSIGFCDTFSVTYNVPTLKTEDAKKVLAQLNVFADEDIDAAAEALNDMPIKKLYMLIEMAAQGDQGGSAEAIYSGKEKINITHFFDCLQDIVRPLDYTYSAINLFPSTKRMRFQERKTIKTEDAGAARFAVRRGVARQGNNKMVTMSMSSSSVVADEAEKPVMALELSALVTVRRPLKSNIQHMIRHWFGGNHDHSNRGVVLQLVSTETEPESTKPKLSYEAVLDWSKDLKLGSADQKSTYQVKFMVDSKFGMPGAITVSNRFEEEIYLDSVNIEGVVHIACNSWVQQADGSSKRIFFSTKAYLPSETPAGLKEPREMELEQLRGDGKGLRTPFDRIYDYDTYNDIGNPDEGVEFSRPILGGHKNPYPRRCRTGRPPTSTDEKIESSINESTAFYVPRDEEFEESKMQALELGKLKGILRHIIPTLTTISGDNKVFKWSSDEIGLFKDTSSPEPLNKVQEFLRFERPKLSCRAISSGLEDDEFGRQAIAGINPLSIERLTVFPPVSKLNPSIYGSQESALKEEHITGHLDGMSVQQALEENKLFVLDYHDIFLPFLDQINAFNDRKAYGTRTILFLTSMGTLKPIAIELSSSATNSVSPSKQVLTPPVDATTNWLWQLGKVHVCSNDACVHQLVHHWLPSHACMEPFIIAAHRQLSVMHPIYKLLSPHMRYTLKINAMARQFLINAGGIIESDFSAGRYSMEISCAAYQDWWRFDLQGLPADLIRRGMAIPDSTQVHGIRLLVEDYPYATDGLLIWSAMETLVRTYVDYYYPDASVVHCDTELQAWYNESINVGHGDLHHASWWPKLSTPDDLISILTTIIWVSSAQHAALNYGQYPYGGYVPNRPPHMRRLLPQEHDPEYVAFIRDPQKYFLSSLPGLFEATKYMAVIDILSTHSPDEVYIGGRKDLSTWSADTVITEAFYRFSMEMKCIEKEIEQRNADLNLRNRCGAGVSPYQLLMPSSEPGITGRGVPNRENKEENPRRSQQDVADRLPQPVPGEVLHPPLEVAPPQSHENVKHRAPLGEEGLELAIFHEGDHEQQEADREEEEAGEGVAGPNQELVVGGGPHQLLGGLGPAPEGVDLRHVEHHEGSAGYGD</sequence>
<dbReference type="InterPro" id="IPR039812">
    <property type="entry name" value="Vesicle-fus_ATPase"/>
</dbReference>
<evidence type="ECO:0000256" key="6">
    <source>
        <dbReference type="ARBA" id="ARBA00022490"/>
    </source>
</evidence>
<dbReference type="InterPro" id="IPR001024">
    <property type="entry name" value="PLAT/LH2_dom"/>
</dbReference>
<dbReference type="PANTHER" id="PTHR23078">
    <property type="entry name" value="VESICULAR-FUSION PROTEIN NSF"/>
    <property type="match status" value="1"/>
</dbReference>
<dbReference type="Pfam" id="PF00004">
    <property type="entry name" value="AAA"/>
    <property type="match status" value="2"/>
</dbReference>
<comment type="similarity">
    <text evidence="3">Belongs to the AAA ATPase family.</text>
</comment>
<evidence type="ECO:0000256" key="24">
    <source>
        <dbReference type="SAM" id="MobiDB-lite"/>
    </source>
</evidence>
<dbReference type="GO" id="GO:0005524">
    <property type="term" value="F:ATP binding"/>
    <property type="evidence" value="ECO:0007669"/>
    <property type="project" value="UniProtKB-KW"/>
</dbReference>
<dbReference type="SUPFAM" id="SSF50692">
    <property type="entry name" value="ADC-like"/>
    <property type="match status" value="1"/>
</dbReference>
<evidence type="ECO:0000256" key="19">
    <source>
        <dbReference type="ARBA" id="ARBA00023004"/>
    </source>
</evidence>
<keyword evidence="11" id="KW-0378">Hydrolase</keyword>
<keyword evidence="18" id="KW-0560">Oxidoreductase</keyword>
<evidence type="ECO:0000256" key="1">
    <source>
        <dbReference type="ARBA" id="ARBA00001946"/>
    </source>
</evidence>
<comment type="caution">
    <text evidence="26">The sequence shown here is derived from an EMBL/GenBank/DDBJ whole genome shotgun (WGS) entry which is preliminary data.</text>
</comment>
<dbReference type="InterPro" id="IPR009010">
    <property type="entry name" value="Asp_de-COase-like_dom_sf"/>
</dbReference>
<dbReference type="InterPro" id="IPR003960">
    <property type="entry name" value="ATPase_AAA_CS"/>
</dbReference>
<feature type="domain" description="Lipoxygenase" evidence="25">
    <location>
        <begin position="945"/>
        <end position="1620"/>
    </location>
</feature>
<evidence type="ECO:0000256" key="9">
    <source>
        <dbReference type="ARBA" id="ARBA00022741"/>
    </source>
</evidence>
<dbReference type="GO" id="GO:0043001">
    <property type="term" value="P:Golgi to plasma membrane protein transport"/>
    <property type="evidence" value="ECO:0007669"/>
    <property type="project" value="TreeGrafter"/>
</dbReference>
<dbReference type="Gene3D" id="3.10.330.10">
    <property type="match status" value="1"/>
</dbReference>
<evidence type="ECO:0000256" key="23">
    <source>
        <dbReference type="RuleBase" id="RU003975"/>
    </source>
</evidence>
<keyword evidence="16" id="KW-0653">Protein transport</keyword>
<evidence type="ECO:0000256" key="8">
    <source>
        <dbReference type="ARBA" id="ARBA00022723"/>
    </source>
</evidence>
<dbReference type="Gene3D" id="2.40.40.20">
    <property type="match status" value="1"/>
</dbReference>
<evidence type="ECO:0000256" key="13">
    <source>
        <dbReference type="ARBA" id="ARBA00022840"/>
    </source>
</evidence>
<evidence type="ECO:0000256" key="7">
    <source>
        <dbReference type="ARBA" id="ARBA00022516"/>
    </source>
</evidence>
<dbReference type="FunFam" id="3.10.330.10:FF:000007">
    <property type="entry name" value="Vesicle-fusing ATPase"/>
    <property type="match status" value="1"/>
</dbReference>
<dbReference type="InterPro" id="IPR036392">
    <property type="entry name" value="PLAT/LH2_dom_sf"/>
</dbReference>
<comment type="pathway">
    <text evidence="23">Lipid metabolism; oxylipin biosynthesis.</text>
</comment>
<dbReference type="EMBL" id="RDQH01000336">
    <property type="protein sequence ID" value="RXH86178.1"/>
    <property type="molecule type" value="Genomic_DNA"/>
</dbReference>